<name>A0A183TC55_SCHSO</name>
<dbReference type="AlphaFoldDB" id="A0A183TC55"/>
<accession>A0A183TC55</accession>
<gene>
    <name evidence="2" type="ORF">SSLN_LOCUS14053</name>
</gene>
<keyword evidence="3" id="KW-1185">Reference proteome</keyword>
<evidence type="ECO:0000313" key="3">
    <source>
        <dbReference type="Proteomes" id="UP000275846"/>
    </source>
</evidence>
<proteinExistence type="predicted"/>
<reference evidence="4" key="1">
    <citation type="submission" date="2016-06" db="UniProtKB">
        <authorList>
            <consortium name="WormBaseParasite"/>
        </authorList>
    </citation>
    <scope>IDENTIFICATION</scope>
</reference>
<dbReference type="EMBL" id="UYSU01038615">
    <property type="protein sequence ID" value="VDM00439.1"/>
    <property type="molecule type" value="Genomic_DNA"/>
</dbReference>
<feature type="compositionally biased region" description="Low complexity" evidence="1">
    <location>
        <begin position="136"/>
        <end position="152"/>
    </location>
</feature>
<evidence type="ECO:0000313" key="4">
    <source>
        <dbReference type="WBParaSite" id="SSLN_0001459101-mRNA-1"/>
    </source>
</evidence>
<reference evidence="2 3" key="2">
    <citation type="submission" date="2018-11" db="EMBL/GenBank/DDBJ databases">
        <authorList>
            <consortium name="Pathogen Informatics"/>
        </authorList>
    </citation>
    <scope>NUCLEOTIDE SEQUENCE [LARGE SCALE GENOMIC DNA]</scope>
    <source>
        <strain evidence="2 3">NST_G2</strain>
    </source>
</reference>
<feature type="compositionally biased region" description="Polar residues" evidence="1">
    <location>
        <begin position="122"/>
        <end position="135"/>
    </location>
</feature>
<feature type="region of interest" description="Disordered" evidence="1">
    <location>
        <begin position="59"/>
        <end position="78"/>
    </location>
</feature>
<evidence type="ECO:0000313" key="2">
    <source>
        <dbReference type="EMBL" id="VDM00439.1"/>
    </source>
</evidence>
<dbReference type="WBParaSite" id="SSLN_0001459101-mRNA-1">
    <property type="protein sequence ID" value="SSLN_0001459101-mRNA-1"/>
    <property type="gene ID" value="SSLN_0001459101"/>
</dbReference>
<dbReference type="Proteomes" id="UP000275846">
    <property type="component" value="Unassembled WGS sequence"/>
</dbReference>
<feature type="compositionally biased region" description="Basic and acidic residues" evidence="1">
    <location>
        <begin position="68"/>
        <end position="78"/>
    </location>
</feature>
<protein>
    <submittedName>
        <fullName evidence="2 4">Uncharacterized protein</fullName>
    </submittedName>
</protein>
<feature type="region of interest" description="Disordered" evidence="1">
    <location>
        <begin position="99"/>
        <end position="164"/>
    </location>
</feature>
<evidence type="ECO:0000256" key="1">
    <source>
        <dbReference type="SAM" id="MobiDB-lite"/>
    </source>
</evidence>
<sequence>MSTDTTTTTTLASTALSEPVYLAQTKSLVLEHQAFASKSGHLVMENGTVTEVKRLITMPRVTGGDGDDERKLTRGEEIAEGVKRADQFPILDYFREAVKAKSDSKSTETSGSTPTLHGGSSVEHSLQRPASSTTISLSRQQQQQERQNPQSRMRQLEGLLQKKH</sequence>
<organism evidence="4">
    <name type="scientific">Schistocephalus solidus</name>
    <name type="common">Tapeworm</name>
    <dbReference type="NCBI Taxonomy" id="70667"/>
    <lineage>
        <taxon>Eukaryota</taxon>
        <taxon>Metazoa</taxon>
        <taxon>Spiralia</taxon>
        <taxon>Lophotrochozoa</taxon>
        <taxon>Platyhelminthes</taxon>
        <taxon>Cestoda</taxon>
        <taxon>Eucestoda</taxon>
        <taxon>Diphyllobothriidea</taxon>
        <taxon>Diphyllobothriidae</taxon>
        <taxon>Schistocephalus</taxon>
    </lineage>
</organism>